<keyword evidence="6 15" id="KW-0819">tRNA processing</keyword>
<comment type="caution">
    <text evidence="18">The sequence shown here is derived from an EMBL/GenBank/DDBJ whole genome shotgun (WGS) entry which is preliminary data.</text>
</comment>
<dbReference type="PANTHER" id="PTHR30001:SF1">
    <property type="entry name" value="RIBONUCLEASE E_G-LIKE PROTEIN, CHLOROPLASTIC"/>
    <property type="match status" value="1"/>
</dbReference>
<dbReference type="Pfam" id="PF20833">
    <property type="entry name" value="RNase_E_G_Thio"/>
    <property type="match status" value="1"/>
</dbReference>
<evidence type="ECO:0000313" key="19">
    <source>
        <dbReference type="Proteomes" id="UP000241895"/>
    </source>
</evidence>
<evidence type="ECO:0000256" key="9">
    <source>
        <dbReference type="ARBA" id="ARBA00022730"/>
    </source>
</evidence>
<name>A0ABX5IUQ1_9GAMM</name>
<evidence type="ECO:0000256" key="10">
    <source>
        <dbReference type="ARBA" id="ARBA00022759"/>
    </source>
</evidence>
<keyword evidence="19" id="KW-1185">Reference proteome</keyword>
<feature type="region of interest" description="Required for zinc-mediated homotetramerization and catalytic activity" evidence="15">
    <location>
        <begin position="401"/>
        <end position="404"/>
    </location>
</feature>
<keyword evidence="8 15" id="KW-0479">Metal-binding</keyword>
<dbReference type="SUPFAM" id="SSF50249">
    <property type="entry name" value="Nucleic acid-binding proteins"/>
    <property type="match status" value="1"/>
</dbReference>
<dbReference type="CDD" id="cd04453">
    <property type="entry name" value="S1_RNase_E"/>
    <property type="match status" value="1"/>
</dbReference>
<feature type="compositionally biased region" description="Polar residues" evidence="16">
    <location>
        <begin position="496"/>
        <end position="507"/>
    </location>
</feature>
<comment type="subunit">
    <text evidence="15">Component of the RNA degradosome, which is a multiprotein complex involved in RNA processing and mRNA degradation. Within the RNA degradosome, RNase E assembles into a homotetramer formed by a dimer of dimers.</text>
</comment>
<evidence type="ECO:0000256" key="15">
    <source>
        <dbReference type="HAMAP-Rule" id="MF_00970"/>
    </source>
</evidence>
<feature type="compositionally biased region" description="Basic and acidic residues" evidence="16">
    <location>
        <begin position="1176"/>
        <end position="1196"/>
    </location>
</feature>
<accession>A0ABX5IUQ1</accession>
<comment type="similarity">
    <text evidence="1">Belongs to the RNase E/G family. RNase G subfamily.</text>
</comment>
<feature type="compositionally biased region" description="Basic and acidic residues" evidence="16">
    <location>
        <begin position="691"/>
        <end position="781"/>
    </location>
</feature>
<evidence type="ECO:0000256" key="16">
    <source>
        <dbReference type="SAM" id="MobiDB-lite"/>
    </source>
</evidence>
<feature type="compositionally biased region" description="Basic and acidic residues" evidence="16">
    <location>
        <begin position="862"/>
        <end position="938"/>
    </location>
</feature>
<keyword evidence="7 15" id="KW-0540">Nuclease</keyword>
<feature type="compositionally biased region" description="Basic and acidic residues" evidence="16">
    <location>
        <begin position="947"/>
        <end position="970"/>
    </location>
</feature>
<evidence type="ECO:0000256" key="6">
    <source>
        <dbReference type="ARBA" id="ARBA00022694"/>
    </source>
</evidence>
<feature type="compositionally biased region" description="Polar residues" evidence="16">
    <location>
        <begin position="782"/>
        <end position="792"/>
    </location>
</feature>
<dbReference type="PROSITE" id="PS50126">
    <property type="entry name" value="S1"/>
    <property type="match status" value="1"/>
</dbReference>
<dbReference type="NCBIfam" id="NF008074">
    <property type="entry name" value="PRK10811.1"/>
    <property type="match status" value="1"/>
</dbReference>
<evidence type="ECO:0000256" key="5">
    <source>
        <dbReference type="ARBA" id="ARBA00022552"/>
    </source>
</evidence>
<keyword evidence="2 15" id="KW-1003">Cell membrane</keyword>
<evidence type="ECO:0000256" key="14">
    <source>
        <dbReference type="ARBA" id="ARBA00023136"/>
    </source>
</evidence>
<feature type="compositionally biased region" description="Low complexity" evidence="16">
    <location>
        <begin position="832"/>
        <end position="861"/>
    </location>
</feature>
<keyword evidence="15" id="KW-0862">Zinc</keyword>
<evidence type="ECO:0000256" key="4">
    <source>
        <dbReference type="ARBA" id="ARBA00022519"/>
    </source>
</evidence>
<dbReference type="Pfam" id="PF10150">
    <property type="entry name" value="RNase_E_G"/>
    <property type="match status" value="1"/>
</dbReference>
<evidence type="ECO:0000256" key="2">
    <source>
        <dbReference type="ARBA" id="ARBA00022475"/>
    </source>
</evidence>
<feature type="compositionally biased region" description="Low complexity" evidence="16">
    <location>
        <begin position="671"/>
        <end position="690"/>
    </location>
</feature>
<dbReference type="HAMAP" id="MF_00970">
    <property type="entry name" value="RNase_E"/>
    <property type="match status" value="1"/>
</dbReference>
<dbReference type="EMBL" id="PXNS01000006">
    <property type="protein sequence ID" value="PTL94302.1"/>
    <property type="molecule type" value="Genomic_DNA"/>
</dbReference>
<feature type="compositionally biased region" description="Low complexity" evidence="16">
    <location>
        <begin position="558"/>
        <end position="586"/>
    </location>
</feature>
<keyword evidence="15" id="KW-0820">tRNA-binding</keyword>
<keyword evidence="11 15" id="KW-0378">Hydrolase</keyword>
<reference evidence="18 19" key="1">
    <citation type="submission" date="2018-03" db="EMBL/GenBank/DDBJ databases">
        <authorList>
            <person name="Zhou J."/>
            <person name="Li X."/>
            <person name="Xue M."/>
            <person name="Yin J."/>
        </authorList>
    </citation>
    <scope>NUCLEOTIDE SEQUENCE [LARGE SCALE GENOMIC DNA]</scope>
    <source>
        <strain evidence="18 19">SYSU ZJ2214</strain>
    </source>
</reference>
<evidence type="ECO:0000259" key="17">
    <source>
        <dbReference type="PROSITE" id="PS50126"/>
    </source>
</evidence>
<feature type="compositionally biased region" description="Polar residues" evidence="16">
    <location>
        <begin position="587"/>
        <end position="597"/>
    </location>
</feature>
<dbReference type="InterPro" id="IPR004659">
    <property type="entry name" value="RNase_E/G"/>
</dbReference>
<dbReference type="InterPro" id="IPR048583">
    <property type="entry name" value="RNase_E_G_thioredoxin-like"/>
</dbReference>
<dbReference type="Proteomes" id="UP000241895">
    <property type="component" value="Unassembled WGS sequence"/>
</dbReference>
<keyword evidence="4 15" id="KW-0997">Cell inner membrane</keyword>
<feature type="compositionally biased region" description="Basic residues" evidence="16">
    <location>
        <begin position="807"/>
        <end position="819"/>
    </location>
</feature>
<gene>
    <name evidence="15" type="primary">rne</name>
    <name evidence="18" type="ORF">C6W88_12495</name>
</gene>
<comment type="subcellular location">
    <subcellularLocation>
        <location evidence="15">Cytoplasm</location>
    </subcellularLocation>
    <subcellularLocation>
        <location evidence="15">Cell inner membrane</location>
        <topology evidence="15">Peripheral membrane protein</topology>
        <orientation evidence="15">Cytoplasmic side</orientation>
    </subcellularLocation>
</comment>
<feature type="compositionally biased region" description="Low complexity" evidence="16">
    <location>
        <begin position="647"/>
        <end position="661"/>
    </location>
</feature>
<organism evidence="18 19">
    <name type="scientific">Halomonas litopenaei</name>
    <dbReference type="NCBI Taxonomy" id="2109328"/>
    <lineage>
        <taxon>Bacteria</taxon>
        <taxon>Pseudomonadati</taxon>
        <taxon>Pseudomonadota</taxon>
        <taxon>Gammaproteobacteria</taxon>
        <taxon>Oceanospirillales</taxon>
        <taxon>Halomonadaceae</taxon>
        <taxon>Halomonas</taxon>
    </lineage>
</organism>
<feature type="region of interest" description="Disordered" evidence="16">
    <location>
        <begin position="536"/>
        <end position="597"/>
    </location>
</feature>
<dbReference type="PANTHER" id="PTHR30001">
    <property type="entry name" value="RIBONUCLEASE"/>
    <property type="match status" value="1"/>
</dbReference>
<proteinExistence type="inferred from homology"/>
<evidence type="ECO:0000256" key="13">
    <source>
        <dbReference type="ARBA" id="ARBA00022884"/>
    </source>
</evidence>
<keyword evidence="14 15" id="KW-0472">Membrane</keyword>
<dbReference type="Pfam" id="PF00575">
    <property type="entry name" value="S1"/>
    <property type="match status" value="1"/>
</dbReference>
<keyword evidence="9 15" id="KW-0699">rRNA-binding</keyword>
<dbReference type="RefSeq" id="WP_108132676.1">
    <property type="nucleotide sequence ID" value="NZ_PXNS01000006.1"/>
</dbReference>
<comment type="cofactor">
    <cofactor evidence="15">
        <name>Mg(2+)</name>
        <dbReference type="ChEBI" id="CHEBI:18420"/>
    </cofactor>
    <text evidence="15">Binds 1 Mg(2+) ion per subunit.</text>
</comment>
<keyword evidence="3 15" id="KW-0963">Cytoplasm</keyword>
<feature type="domain" description="S1 motif" evidence="17">
    <location>
        <begin position="39"/>
        <end position="117"/>
    </location>
</feature>
<dbReference type="Gene3D" id="2.40.50.140">
    <property type="entry name" value="Nucleic acid-binding proteins"/>
    <property type="match status" value="1"/>
</dbReference>
<dbReference type="InterPro" id="IPR028878">
    <property type="entry name" value="RNase_E"/>
</dbReference>
<keyword evidence="12 15" id="KW-0460">Magnesium</keyword>
<dbReference type="InterPro" id="IPR012340">
    <property type="entry name" value="NA-bd_OB-fold"/>
</dbReference>
<feature type="binding site" evidence="15">
    <location>
        <position position="343"/>
    </location>
    <ligand>
        <name>Mg(2+)</name>
        <dbReference type="ChEBI" id="CHEBI:18420"/>
        <note>catalytic</note>
    </ligand>
</feature>
<feature type="region of interest" description="Disordered" evidence="16">
    <location>
        <begin position="491"/>
        <end position="522"/>
    </location>
</feature>
<feature type="binding site" evidence="15">
    <location>
        <position position="401"/>
    </location>
    <ligand>
        <name>Zn(2+)</name>
        <dbReference type="ChEBI" id="CHEBI:29105"/>
        <note>ligand shared between dimeric partners</note>
    </ligand>
</feature>
<evidence type="ECO:0000256" key="1">
    <source>
        <dbReference type="ARBA" id="ARBA00005663"/>
    </source>
</evidence>
<feature type="compositionally biased region" description="Basic and acidic residues" evidence="16">
    <location>
        <begin position="1109"/>
        <end position="1154"/>
    </location>
</feature>
<comment type="cofactor">
    <cofactor evidence="15">
        <name>Zn(2+)</name>
        <dbReference type="ChEBI" id="CHEBI:29105"/>
    </cofactor>
    <text evidence="15">Binds 2 Zn(2+) ions per homotetramer.</text>
</comment>
<dbReference type="NCBIfam" id="TIGR00757">
    <property type="entry name" value="RNaseEG"/>
    <property type="match status" value="1"/>
</dbReference>
<comment type="function">
    <text evidence="15">Endoribonuclease that plays a central role in RNA processing and decay. Required for the maturation of 5S and 16S rRNAs and the majority of tRNAs. Also involved in the degradation of most mRNAs.</text>
</comment>
<dbReference type="SMART" id="SM00316">
    <property type="entry name" value="S1"/>
    <property type="match status" value="1"/>
</dbReference>
<feature type="compositionally biased region" description="Low complexity" evidence="16">
    <location>
        <begin position="971"/>
        <end position="987"/>
    </location>
</feature>
<feature type="region of interest" description="Disordered" evidence="16">
    <location>
        <begin position="619"/>
        <end position="1196"/>
    </location>
</feature>
<evidence type="ECO:0000256" key="12">
    <source>
        <dbReference type="ARBA" id="ARBA00022842"/>
    </source>
</evidence>
<dbReference type="Gene3D" id="3.40.1260.20">
    <property type="entry name" value="Ribonuclease E, catalytic domain"/>
    <property type="match status" value="1"/>
</dbReference>
<keyword evidence="10 15" id="KW-0255">Endonuclease</keyword>
<dbReference type="InterPro" id="IPR019307">
    <property type="entry name" value="RNA-bd_AU-1/RNase_E/G"/>
</dbReference>
<feature type="compositionally biased region" description="Basic and acidic residues" evidence="16">
    <location>
        <begin position="988"/>
        <end position="1100"/>
    </location>
</feature>
<protein>
    <recommendedName>
        <fullName evidence="15">Ribonuclease E</fullName>
        <shortName evidence="15">RNase E</shortName>
        <ecNumber evidence="15">3.1.26.12</ecNumber>
    </recommendedName>
</protein>
<feature type="binding site" evidence="15">
    <location>
        <position position="404"/>
    </location>
    <ligand>
        <name>Zn(2+)</name>
        <dbReference type="ChEBI" id="CHEBI:29105"/>
        <note>ligand shared between dimeric partners</note>
    </ligand>
</feature>
<evidence type="ECO:0000256" key="3">
    <source>
        <dbReference type="ARBA" id="ARBA00022490"/>
    </source>
</evidence>
<comment type="catalytic activity">
    <reaction evidence="15">
        <text>Endonucleolytic cleavage of single-stranded RNA in A- and U-rich regions.</text>
        <dbReference type="EC" id="3.1.26.12"/>
    </reaction>
</comment>
<dbReference type="InterPro" id="IPR003029">
    <property type="entry name" value="S1_domain"/>
</dbReference>
<evidence type="ECO:0000256" key="11">
    <source>
        <dbReference type="ARBA" id="ARBA00022801"/>
    </source>
</evidence>
<sequence length="1196" mass="130455">MKRMLINATQPEELRVALVDGQRLYDLDIESGAREQKKANIYRGKITRVEPSLEAAFVDFGAERHGFLPLKEIAREYFVKEPSGRPSIKEVLKEGQEVIVQVDKEERGNKGAALTTFVSLAGRFLVLMPNNARAGGISRRIEGEERAQLKEAMGQLSVPDKMGLIVRTAGIGRSPEELQWDLDYLVQVWESITEEAGKRAAPFLIYRESNVIIRAMRDYLRQDIGEVLIDSPEVHQEALAFIRQVMPSYQQKIKLYADEVPLFSRFQIESQIETAYEREVKLPSGGSIVIDHTEALVSIDINSARATRGSDIEETALQTNLEAADEIARQLRLRDIGGLVVIDFIDMGPARNQREVENRARDALKLDRARVQIGRISRFGLMEMSRQRLRPSLGETSGVVCPRCDGQGTIRDVRSLSLSVMRLIEEEAMKERSAQIRAILPVPVATYLLNEKRAILADIERRQGVRVVILPSPDMDTPHYDVQRLRDDHVDEEGTANASSFELSTDTEVGKEPDAAFGKPVQRAEAAVKSVVHNAPAPASLSQEEAASEDKPAQPSRQPSAQGAQSGRQASSSSRRQSSPQANRQSGRQSPAESRQAVQNAGLFGRLVKGFARFLGGEEETSNGAASGSQGSSSTRTQSSSRDDNAQRGAQQRSDSGQQRGSDTRQRNRRGGSQNGQRQSSNRSNRSDGNSQDRRQQDRRQPAAKSDGRSETRNDARTDSKADTRADRNDGNDNRQRSRRDDNRQQDNRQAEGRQQEGRQQEGRQQESRQPDSRKSDDNKSPRSASRGETQQADAASSDAAKDSKPKRTRNNPRNRSRKQAINPEALKEQQRLQAEAAAAAAQEAQPDAGQASAAEATAEQTKPEAKAETRAEAKAEAKAEAPKADAKTDAKAEAPKADDKPVEKAAEKAKPKAEAKAETSKADDKADAKAEAPKADTKPVANAEAPKSDDAKPVEKDEPKTEAKAEAPKADAQPEAAAKAPKADAQPGEKAEPKAEAKAETPKADAKAVEKAAEKAAEKAEAKAEAPKPEAPKTEAPKADTKPAEKADEKAEPKAEAKAEVPKAETPKAETPKADTKPTEKAEPKAEAKAETPKAETPKADTQPAEKAVAKAAEKAEAPKADAKAEEKAEAPKTDAKADDAKTEAKTDAKAEDDALSGATDDGQAPRRRRRRRAHNDPRERRKLEAEKASDGHNS</sequence>
<evidence type="ECO:0000256" key="7">
    <source>
        <dbReference type="ARBA" id="ARBA00022722"/>
    </source>
</evidence>
<feature type="binding site" evidence="15">
    <location>
        <position position="300"/>
    </location>
    <ligand>
        <name>Mg(2+)</name>
        <dbReference type="ChEBI" id="CHEBI:18420"/>
        <note>catalytic</note>
    </ligand>
</feature>
<feature type="compositionally biased region" description="Low complexity" evidence="16">
    <location>
        <begin position="622"/>
        <end position="640"/>
    </location>
</feature>
<keyword evidence="5 15" id="KW-0698">rRNA processing</keyword>
<dbReference type="EC" id="3.1.26.12" evidence="15"/>
<evidence type="ECO:0000256" key="8">
    <source>
        <dbReference type="ARBA" id="ARBA00022723"/>
    </source>
</evidence>
<keyword evidence="13 15" id="KW-0694">RNA-binding</keyword>
<evidence type="ECO:0000313" key="18">
    <source>
        <dbReference type="EMBL" id="PTL94302.1"/>
    </source>
</evidence>
<comment type="similarity">
    <text evidence="15">Belongs to the RNase E/G family. RNase E subfamily.</text>
</comment>